<evidence type="ECO:0000256" key="1">
    <source>
        <dbReference type="ARBA" id="ARBA00004141"/>
    </source>
</evidence>
<dbReference type="Proteomes" id="UP000094385">
    <property type="component" value="Unassembled WGS sequence"/>
</dbReference>
<reference evidence="8 9" key="1">
    <citation type="journal article" date="2016" name="Proc. Natl. Acad. Sci. U.S.A.">
        <title>Comparative genomics of biotechnologically important yeasts.</title>
        <authorList>
            <person name="Riley R."/>
            <person name="Haridas S."/>
            <person name="Wolfe K.H."/>
            <person name="Lopes M.R."/>
            <person name="Hittinger C.T."/>
            <person name="Goeker M."/>
            <person name="Salamov A.A."/>
            <person name="Wisecaver J.H."/>
            <person name="Long T.M."/>
            <person name="Calvey C.H."/>
            <person name="Aerts A.L."/>
            <person name="Barry K.W."/>
            <person name="Choi C."/>
            <person name="Clum A."/>
            <person name="Coughlan A.Y."/>
            <person name="Deshpande S."/>
            <person name="Douglass A.P."/>
            <person name="Hanson S.J."/>
            <person name="Klenk H.-P."/>
            <person name="LaButti K.M."/>
            <person name="Lapidus A."/>
            <person name="Lindquist E.A."/>
            <person name="Lipzen A.M."/>
            <person name="Meier-Kolthoff J.P."/>
            <person name="Ohm R.A."/>
            <person name="Otillar R.P."/>
            <person name="Pangilinan J.L."/>
            <person name="Peng Y."/>
            <person name="Rokas A."/>
            <person name="Rosa C.A."/>
            <person name="Scheuner C."/>
            <person name="Sibirny A.A."/>
            <person name="Slot J.C."/>
            <person name="Stielow J.B."/>
            <person name="Sun H."/>
            <person name="Kurtzman C.P."/>
            <person name="Blackwell M."/>
            <person name="Grigoriev I.V."/>
            <person name="Jeffries T.W."/>
        </authorList>
    </citation>
    <scope>NUCLEOTIDE SEQUENCE [LARGE SCALE GENOMIC DNA]</scope>
    <source>
        <strain evidence="8 9">NRRL Y-11557</strain>
    </source>
</reference>
<feature type="transmembrane region" description="Helical" evidence="7">
    <location>
        <begin position="326"/>
        <end position="348"/>
    </location>
</feature>
<comment type="similarity">
    <text evidence="2">Belongs to the multi antimicrobial extrusion (MATE) (TC 2.A.66.1) family.</text>
</comment>
<dbReference type="STRING" id="675824.A0A1E3PY45"/>
<feature type="transmembrane region" description="Helical" evidence="7">
    <location>
        <begin position="110"/>
        <end position="128"/>
    </location>
</feature>
<accession>A0A1E3PY45</accession>
<dbReference type="GO" id="GO:0015297">
    <property type="term" value="F:antiporter activity"/>
    <property type="evidence" value="ECO:0007669"/>
    <property type="project" value="InterPro"/>
</dbReference>
<dbReference type="NCBIfam" id="TIGR00797">
    <property type="entry name" value="matE"/>
    <property type="match status" value="1"/>
</dbReference>
<comment type="subcellular location">
    <subcellularLocation>
        <location evidence="1">Membrane</location>
        <topology evidence="1">Multi-pass membrane protein</topology>
    </subcellularLocation>
</comment>
<proteinExistence type="inferred from homology"/>
<evidence type="ECO:0000313" key="8">
    <source>
        <dbReference type="EMBL" id="ODQ69832.1"/>
    </source>
</evidence>
<feature type="region of interest" description="Disordered" evidence="6">
    <location>
        <begin position="468"/>
        <end position="492"/>
    </location>
</feature>
<sequence length="492" mass="53294">MTDPDVVIPSHFLGRFIAKVSWVEYKRLLRMSIPVILSYMLQNSLQTVSILIVGRLGAQELATSAFSYMFAMSTGWLIQLGGTTSIDTLGSATYTASDDPTELGILLQRGCFVLGTLYIPVVGLWLYAEPVLRALGQSPELAASAASFLQCLIPGGLGFIYFEALKKFLQVQGLMQAGTYVLLVTSPLNGILNYLFIHPLGFGLNGAAMATGLTYWLSFIGLVVVTKCTRGSRAWGGFSRRAFTNLGIYYKLSILGIIMVGTEWWAFEIVALVAGRLGDIALAAQSCVMTSDQVTFTIPFGIGVAASTRVGNLLGERRGRAARRAAYTAALLAASIGAGIMIIMLLMRSYYGKLFSNDLDVIRETAEVIPYVALFQIADGLNASCSGSLRGMGRQHIGAFINSAAYYVLALPLGIWLAFHGRGLPGLWMGQCIALYIAGSLEFTVVMRTNWQVEVEKALARLDETPEEDLERNLIPDSETISEAATPGEHQQ</sequence>
<dbReference type="EMBL" id="KV454302">
    <property type="protein sequence ID" value="ODQ69832.1"/>
    <property type="molecule type" value="Genomic_DNA"/>
</dbReference>
<dbReference type="GO" id="GO:0042910">
    <property type="term" value="F:xenobiotic transmembrane transporter activity"/>
    <property type="evidence" value="ECO:0007669"/>
    <property type="project" value="InterPro"/>
</dbReference>
<feature type="transmembrane region" description="Helical" evidence="7">
    <location>
        <begin position="202"/>
        <end position="225"/>
    </location>
</feature>
<dbReference type="OrthoDB" id="2126698at2759"/>
<dbReference type="InterPro" id="IPR002528">
    <property type="entry name" value="MATE_fam"/>
</dbReference>
<feature type="transmembrane region" description="Helical" evidence="7">
    <location>
        <begin position="397"/>
        <end position="419"/>
    </location>
</feature>
<keyword evidence="5 7" id="KW-0472">Membrane</keyword>
<keyword evidence="3 7" id="KW-0812">Transmembrane</keyword>
<dbReference type="PANTHER" id="PTHR11206">
    <property type="entry name" value="MULTIDRUG RESISTANCE PROTEIN"/>
    <property type="match status" value="1"/>
</dbReference>
<dbReference type="Pfam" id="PF01554">
    <property type="entry name" value="MatE"/>
    <property type="match status" value="2"/>
</dbReference>
<evidence type="ECO:0000256" key="5">
    <source>
        <dbReference type="ARBA" id="ARBA00023136"/>
    </source>
</evidence>
<keyword evidence="9" id="KW-1185">Reference proteome</keyword>
<dbReference type="AlphaFoldDB" id="A0A1E3PY45"/>
<feature type="transmembrane region" description="Helical" evidence="7">
    <location>
        <begin position="246"/>
        <end position="267"/>
    </location>
</feature>
<evidence type="ECO:0000256" key="6">
    <source>
        <dbReference type="SAM" id="MobiDB-lite"/>
    </source>
</evidence>
<evidence type="ECO:0000256" key="3">
    <source>
        <dbReference type="ARBA" id="ARBA00022692"/>
    </source>
</evidence>
<name>A0A1E3PY45_LIPST</name>
<keyword evidence="4 7" id="KW-1133">Transmembrane helix</keyword>
<organism evidence="8 9">
    <name type="scientific">Lipomyces starkeyi NRRL Y-11557</name>
    <dbReference type="NCBI Taxonomy" id="675824"/>
    <lineage>
        <taxon>Eukaryota</taxon>
        <taxon>Fungi</taxon>
        <taxon>Dikarya</taxon>
        <taxon>Ascomycota</taxon>
        <taxon>Saccharomycotina</taxon>
        <taxon>Lipomycetes</taxon>
        <taxon>Lipomycetales</taxon>
        <taxon>Lipomycetaceae</taxon>
        <taxon>Lipomyces</taxon>
    </lineage>
</organism>
<evidence type="ECO:0000256" key="2">
    <source>
        <dbReference type="ARBA" id="ARBA00010199"/>
    </source>
</evidence>
<gene>
    <name evidence="8" type="ORF">LIPSTDRAFT_58515</name>
</gene>
<feature type="transmembrane region" description="Helical" evidence="7">
    <location>
        <begin position="140"/>
        <end position="162"/>
    </location>
</feature>
<dbReference type="GO" id="GO:0016020">
    <property type="term" value="C:membrane"/>
    <property type="evidence" value="ECO:0007669"/>
    <property type="project" value="UniProtKB-SubCell"/>
</dbReference>
<evidence type="ECO:0008006" key="10">
    <source>
        <dbReference type="Google" id="ProtNLM"/>
    </source>
</evidence>
<dbReference type="CDD" id="cd13132">
    <property type="entry name" value="MATE_eukaryotic"/>
    <property type="match status" value="1"/>
</dbReference>
<dbReference type="InterPro" id="IPR045069">
    <property type="entry name" value="MATE_euk"/>
</dbReference>
<feature type="compositionally biased region" description="Polar residues" evidence="6">
    <location>
        <begin position="479"/>
        <end position="492"/>
    </location>
</feature>
<evidence type="ECO:0000256" key="7">
    <source>
        <dbReference type="SAM" id="Phobius"/>
    </source>
</evidence>
<evidence type="ECO:0000313" key="9">
    <source>
        <dbReference type="Proteomes" id="UP000094385"/>
    </source>
</evidence>
<evidence type="ECO:0000256" key="4">
    <source>
        <dbReference type="ARBA" id="ARBA00022989"/>
    </source>
</evidence>
<protein>
    <recommendedName>
        <fullName evidence="10">MATE efflux family protein</fullName>
    </recommendedName>
</protein>
<dbReference type="GO" id="GO:1990961">
    <property type="term" value="P:xenobiotic detoxification by transmembrane export across the plasma membrane"/>
    <property type="evidence" value="ECO:0007669"/>
    <property type="project" value="InterPro"/>
</dbReference>
<feature type="transmembrane region" description="Helical" evidence="7">
    <location>
        <begin position="174"/>
        <end position="196"/>
    </location>
</feature>